<evidence type="ECO:0000313" key="2">
    <source>
        <dbReference type="Proteomes" id="UP001162060"/>
    </source>
</evidence>
<comment type="caution">
    <text evidence="1">The sequence shown here is derived from an EMBL/GenBank/DDBJ whole genome shotgun (WGS) entry which is preliminary data.</text>
</comment>
<gene>
    <name evidence="1" type="ORF">PM001_LOCUS27789</name>
</gene>
<name>A0AAV1V6X2_9STRA</name>
<dbReference type="Proteomes" id="UP001162060">
    <property type="component" value="Unassembled WGS sequence"/>
</dbReference>
<protein>
    <submittedName>
        <fullName evidence="1">Uncharacterized protein</fullName>
    </submittedName>
</protein>
<reference evidence="1" key="1">
    <citation type="submission" date="2024-01" db="EMBL/GenBank/DDBJ databases">
        <authorList>
            <person name="Webb A."/>
        </authorList>
    </citation>
    <scope>NUCLEOTIDE SEQUENCE</scope>
    <source>
        <strain evidence="1">Pm1</strain>
    </source>
</reference>
<dbReference type="EMBL" id="CAKLBY020000280">
    <property type="protein sequence ID" value="CAK7942639.1"/>
    <property type="molecule type" value="Genomic_DNA"/>
</dbReference>
<dbReference type="AlphaFoldDB" id="A0AAV1V6X2"/>
<sequence>MTRVDGGGCDGGQVSMANPVGVCLRDFSEKCARVCEACLAQLVDRKILNLVVVGSSPTVGDYQLCDRNGCSPDLFRAALFPSLRYSGLSAGLALEQGAPFSTTRIGQAEGRTLPRVRNSVHTISSRIETNGQYHGDGVTQLGWTAM</sequence>
<organism evidence="1 2">
    <name type="scientific">Peronospora matthiolae</name>
    <dbReference type="NCBI Taxonomy" id="2874970"/>
    <lineage>
        <taxon>Eukaryota</taxon>
        <taxon>Sar</taxon>
        <taxon>Stramenopiles</taxon>
        <taxon>Oomycota</taxon>
        <taxon>Peronosporomycetes</taxon>
        <taxon>Peronosporales</taxon>
        <taxon>Peronosporaceae</taxon>
        <taxon>Peronospora</taxon>
    </lineage>
</organism>
<accession>A0AAV1V6X2</accession>
<evidence type="ECO:0000313" key="1">
    <source>
        <dbReference type="EMBL" id="CAK7942639.1"/>
    </source>
</evidence>
<proteinExistence type="predicted"/>